<evidence type="ECO:0000259" key="11">
    <source>
        <dbReference type="PROSITE" id="PS50035"/>
    </source>
</evidence>
<evidence type="ECO:0000256" key="6">
    <source>
        <dbReference type="ARBA" id="ARBA00023098"/>
    </source>
</evidence>
<keyword evidence="6 10" id="KW-0443">Lipid metabolism</keyword>
<comment type="similarity">
    <text evidence="2 10">Belongs to the CDP-alcohol phosphatidyltransferase class-II family.</text>
</comment>
<organism evidence="12">
    <name type="scientific">Spongospora subterranea</name>
    <dbReference type="NCBI Taxonomy" id="70186"/>
    <lineage>
        <taxon>Eukaryota</taxon>
        <taxon>Sar</taxon>
        <taxon>Rhizaria</taxon>
        <taxon>Endomyxa</taxon>
        <taxon>Phytomyxea</taxon>
        <taxon>Plasmodiophorida</taxon>
        <taxon>Plasmodiophoridae</taxon>
        <taxon>Spongospora</taxon>
    </lineage>
</organism>
<dbReference type="CDD" id="cd09137">
    <property type="entry name" value="PLDc_PGS1_euk_2"/>
    <property type="match status" value="1"/>
</dbReference>
<dbReference type="SUPFAM" id="SSF56024">
    <property type="entry name" value="Phospholipase D/nuclease"/>
    <property type="match status" value="1"/>
</dbReference>
<reference evidence="12" key="1">
    <citation type="submission" date="2015-04" db="EMBL/GenBank/DDBJ databases">
        <title>The genome sequence of the plant pathogenic Rhizarian Plasmodiophora brassicae reveals insights in its biotrophic life cycle and the origin of chitin synthesis.</title>
        <authorList>
            <person name="Schwelm A."/>
            <person name="Fogelqvist J."/>
            <person name="Knaust A."/>
            <person name="Julke S."/>
            <person name="Lilja T."/>
            <person name="Dhandapani V."/>
            <person name="Bonilla-Rosso G."/>
            <person name="Karlsson M."/>
            <person name="Shevchenko A."/>
            <person name="Choi S.R."/>
            <person name="Kim H.G."/>
            <person name="Park J.Y."/>
            <person name="Lim Y.P."/>
            <person name="Ludwig-Muller J."/>
            <person name="Dixelius C."/>
        </authorList>
    </citation>
    <scope>NUCLEOTIDE SEQUENCE</scope>
    <source>
        <tissue evidence="12">Potato root galls</tissue>
    </source>
</reference>
<comment type="pathway">
    <text evidence="1 10">Phospholipid metabolism; phosphatidylglycerol biosynthesis; phosphatidylglycerol from CDP-diacylglycerol: step 1/2.</text>
</comment>
<dbReference type="PIRSF" id="PIRSF000850">
    <property type="entry name" value="Phospholipase_D_PSS"/>
    <property type="match status" value="1"/>
</dbReference>
<dbReference type="GO" id="GO:0005739">
    <property type="term" value="C:mitochondrion"/>
    <property type="evidence" value="ECO:0007669"/>
    <property type="project" value="UniProtKB-SubCell"/>
</dbReference>
<protein>
    <recommendedName>
        <fullName evidence="10">CDP-diacylglycerol--glycerol-3-phosphate 3-phosphatidyltransferase</fullName>
        <ecNumber evidence="10">2.7.8.5</ecNumber>
    </recommendedName>
</protein>
<sequence>MQVTADHVNHIKQLLEGNSLSPFPLDPDKVAVLKSPEDFYQSLLELISHSKDRISLSSLYLGVDDQESALVQRLRFQIHKTPSLAINFVLDYHRAQRRDPNLRNSFTCLEPLVADRSPRFRLHLYRSPLFSPYHNLLGERIKEVIGVQHTKLYVFDDTVIISGANLSRSYFTNRQDRYYQITDRHLANYVHELVACIGNASFSYVYGETALSPPVNPLSLQNLPGISSAYARSSRGSNTWIFPAIQLGCINVRLDERALFSVLRSISVKECSLTLASGYFNPVSSLEKHLKTCDSTILTASPMANAFFNAQGVSKFIPHVYSAIEQRFLSQKNRVNKVSLMEYSRHGWSYHQKGIWIRPSSNTAPFLSVLGSSNFGYRSLEKDLECQFYLMTSDEDLRQKMTQELDNVGNYMAPITNETFNTNRRITMPIRLLTRAIRSWL</sequence>
<keyword evidence="3 10" id="KW-0444">Lipid biosynthesis</keyword>
<evidence type="ECO:0000256" key="5">
    <source>
        <dbReference type="ARBA" id="ARBA00022737"/>
    </source>
</evidence>
<evidence type="ECO:0000256" key="9">
    <source>
        <dbReference type="ARBA" id="ARBA00048586"/>
    </source>
</evidence>
<proteinExistence type="inferred from homology"/>
<dbReference type="GO" id="GO:0032049">
    <property type="term" value="P:cardiolipin biosynthetic process"/>
    <property type="evidence" value="ECO:0007669"/>
    <property type="project" value="InterPro"/>
</dbReference>
<keyword evidence="8 10" id="KW-1208">Phospholipid metabolism</keyword>
<dbReference type="PANTHER" id="PTHR12586">
    <property type="entry name" value="CDP-DIACYLGLYCEROL--SERINE O-PHOSPHATIDYLTRANSFERASE"/>
    <property type="match status" value="1"/>
</dbReference>
<evidence type="ECO:0000256" key="8">
    <source>
        <dbReference type="ARBA" id="ARBA00023264"/>
    </source>
</evidence>
<dbReference type="GO" id="GO:0005524">
    <property type="term" value="F:ATP binding"/>
    <property type="evidence" value="ECO:0007669"/>
    <property type="project" value="UniProtKB-KW"/>
</dbReference>
<name>A0A0H5QS27_9EUKA</name>
<feature type="domain" description="PLD phosphodiesterase" evidence="11">
    <location>
        <begin position="144"/>
        <end position="170"/>
    </location>
</feature>
<dbReference type="AlphaFoldDB" id="A0A0H5QS27"/>
<accession>A0A0H5QS27</accession>
<dbReference type="InterPro" id="IPR016270">
    <property type="entry name" value="PGS1"/>
</dbReference>
<dbReference type="UniPathway" id="UPA00084">
    <property type="reaction ID" value="UER00503"/>
</dbReference>
<keyword evidence="10" id="KW-0496">Mitochondrion</keyword>
<dbReference type="PANTHER" id="PTHR12586:SF1">
    <property type="entry name" value="CDP-DIACYLGLYCEROL--GLYCEROL-3-PHOSPHATE 3-PHOSPHATIDYLTRANSFERASE, MITOCHONDRIAL"/>
    <property type="match status" value="1"/>
</dbReference>
<evidence type="ECO:0000256" key="2">
    <source>
        <dbReference type="ARBA" id="ARBA00010682"/>
    </source>
</evidence>
<dbReference type="PROSITE" id="PS50035">
    <property type="entry name" value="PLD"/>
    <property type="match status" value="1"/>
</dbReference>
<comment type="catalytic activity">
    <reaction evidence="9 10">
        <text>a CDP-1,2-diacyl-sn-glycerol + sn-glycerol 3-phosphate = a 1,2-diacyl-sn-glycero-3-phospho-(1'-sn-glycero-3'-phosphate) + CMP + H(+)</text>
        <dbReference type="Rhea" id="RHEA:12593"/>
        <dbReference type="ChEBI" id="CHEBI:15378"/>
        <dbReference type="ChEBI" id="CHEBI:57597"/>
        <dbReference type="ChEBI" id="CHEBI:58332"/>
        <dbReference type="ChEBI" id="CHEBI:60110"/>
        <dbReference type="ChEBI" id="CHEBI:60377"/>
        <dbReference type="EC" id="2.7.8.5"/>
    </reaction>
</comment>
<keyword evidence="5" id="KW-0677">Repeat</keyword>
<keyword evidence="10" id="KW-0067">ATP-binding</keyword>
<evidence type="ECO:0000256" key="10">
    <source>
        <dbReference type="RuleBase" id="RU365024"/>
    </source>
</evidence>
<dbReference type="EMBL" id="HACM01004376">
    <property type="protein sequence ID" value="CRZ04818.1"/>
    <property type="molecule type" value="Transcribed_RNA"/>
</dbReference>
<dbReference type="SMART" id="SM00155">
    <property type="entry name" value="PLDc"/>
    <property type="match status" value="2"/>
</dbReference>
<dbReference type="GO" id="GO:0008444">
    <property type="term" value="F:CDP-diacylglycerol-glycerol-3-phosphate 3-phosphatidyltransferase activity"/>
    <property type="evidence" value="ECO:0007669"/>
    <property type="project" value="UniProtKB-EC"/>
</dbReference>
<dbReference type="Gene3D" id="3.30.870.10">
    <property type="entry name" value="Endonuclease Chain A"/>
    <property type="match status" value="2"/>
</dbReference>
<evidence type="ECO:0000256" key="4">
    <source>
        <dbReference type="ARBA" id="ARBA00022679"/>
    </source>
</evidence>
<keyword evidence="7 10" id="KW-0594">Phospholipid biosynthesis</keyword>
<comment type="subcellular location">
    <subcellularLocation>
        <location evidence="10">Mitochondrion</location>
    </subcellularLocation>
</comment>
<keyword evidence="10" id="KW-0547">Nucleotide-binding</keyword>
<dbReference type="InterPro" id="IPR001736">
    <property type="entry name" value="PLipase_D/transphosphatidylase"/>
</dbReference>
<dbReference type="Pfam" id="PF00614">
    <property type="entry name" value="PLDc"/>
    <property type="match status" value="1"/>
</dbReference>
<dbReference type="EC" id="2.7.8.5" evidence="10"/>
<evidence type="ECO:0000256" key="7">
    <source>
        <dbReference type="ARBA" id="ARBA00023209"/>
    </source>
</evidence>
<comment type="function">
    <text evidence="10">Functions in the biosynthesis of the anionic phospholipids phosphatidylglycerol and cardiolipin.</text>
</comment>
<keyword evidence="4 10" id="KW-0808">Transferase</keyword>
<evidence type="ECO:0000256" key="1">
    <source>
        <dbReference type="ARBA" id="ARBA00005042"/>
    </source>
</evidence>
<evidence type="ECO:0000256" key="3">
    <source>
        <dbReference type="ARBA" id="ARBA00022516"/>
    </source>
</evidence>
<evidence type="ECO:0000313" key="12">
    <source>
        <dbReference type="EMBL" id="CRZ04818.1"/>
    </source>
</evidence>